<name>A0A843VTQ9_COLES</name>
<feature type="compositionally biased region" description="Basic and acidic residues" evidence="2">
    <location>
        <begin position="150"/>
        <end position="167"/>
    </location>
</feature>
<evidence type="ECO:0000313" key="4">
    <source>
        <dbReference type="EMBL" id="MQL98386.1"/>
    </source>
</evidence>
<dbReference type="GO" id="GO:0003676">
    <property type="term" value="F:nucleic acid binding"/>
    <property type="evidence" value="ECO:0007669"/>
    <property type="project" value="InterPro"/>
</dbReference>
<organism evidence="4 5">
    <name type="scientific">Colocasia esculenta</name>
    <name type="common">Wild taro</name>
    <name type="synonym">Arum esculentum</name>
    <dbReference type="NCBI Taxonomy" id="4460"/>
    <lineage>
        <taxon>Eukaryota</taxon>
        <taxon>Viridiplantae</taxon>
        <taxon>Streptophyta</taxon>
        <taxon>Embryophyta</taxon>
        <taxon>Tracheophyta</taxon>
        <taxon>Spermatophyta</taxon>
        <taxon>Magnoliopsida</taxon>
        <taxon>Liliopsida</taxon>
        <taxon>Araceae</taxon>
        <taxon>Aroideae</taxon>
        <taxon>Colocasieae</taxon>
        <taxon>Colocasia</taxon>
    </lineage>
</organism>
<comment type="caution">
    <text evidence="4">The sequence shown here is derived from an EMBL/GenBank/DDBJ whole genome shotgun (WGS) entry which is preliminary data.</text>
</comment>
<feature type="domain" description="CCHC-type" evidence="3">
    <location>
        <begin position="217"/>
        <end position="232"/>
    </location>
</feature>
<gene>
    <name evidence="4" type="ORF">Taro_031090</name>
</gene>
<dbReference type="EMBL" id="NMUH01002180">
    <property type="protein sequence ID" value="MQL98386.1"/>
    <property type="molecule type" value="Genomic_DNA"/>
</dbReference>
<dbReference type="PROSITE" id="PS50158">
    <property type="entry name" value="ZF_CCHC"/>
    <property type="match status" value="1"/>
</dbReference>
<evidence type="ECO:0000256" key="1">
    <source>
        <dbReference type="PROSITE-ProRule" id="PRU00047"/>
    </source>
</evidence>
<dbReference type="Gene3D" id="4.10.60.10">
    <property type="entry name" value="Zinc finger, CCHC-type"/>
    <property type="match status" value="1"/>
</dbReference>
<evidence type="ECO:0000313" key="5">
    <source>
        <dbReference type="Proteomes" id="UP000652761"/>
    </source>
</evidence>
<dbReference type="InterPro" id="IPR036875">
    <property type="entry name" value="Znf_CCHC_sf"/>
</dbReference>
<feature type="region of interest" description="Disordered" evidence="2">
    <location>
        <begin position="134"/>
        <end position="174"/>
    </location>
</feature>
<accession>A0A843VTQ9</accession>
<evidence type="ECO:0000256" key="2">
    <source>
        <dbReference type="SAM" id="MobiDB-lite"/>
    </source>
</evidence>
<sequence length="659" mass="73010">LTLSIAPQPQHERSCPCPAAPSRANTASSAGPIAVLPCPALSPPSAGVRPAPCPPPGGVCPIVVLPRRPLLLSLWRSIGNRRAKHLQIVNQGGIEETTLVESGELDGIKVAVYKLNSNKGRRQLKILTARDPAVKLGESSSKKKHSNALKTKEDASDGESESDKSNESSEDEEAFLSRRLQRILAKKKYQSGRRYFKKGKDFKRSEGKEVKRSEPICYECKKPGHIKAECPKLKKTEFKKKDNTKKFKRYKKKAMAAAWNNESDSDSESSSYEEEEEKANLVFMANIDDKITSDSSFTSYNESDSDSLEDAFNELYSKYKDVCKLYVPPSPTIFQNLSLLDSMAASGSSGSVGGYNVAFLMANQQERYSEVKIKLCGNKAVDLADLEKHGMHSMVEAHQRLKWTGICIVLEPSYPHLAKAFYTCLKIEEDSSLSSTVKDMMFWAIQKQDINMAQVIIERMKSAADTIWDKKNKLALSLPNAHLLTRIFNHLDIDLKGELMEKMGQPIRSRNLKKSGFSLIGNVWTKTSVAESEAIIGEVLEDPLVQEEEAAVREEEPPAPARRIEDIAPKHIEPIGQSIEEIVPPTVPAPAIVEEVIAEGTAQFEGEHEDTVAEVVAPGHSEDVQMEDAPAQGGLRFQRNQIFRGSPQPVPLLINFKKV</sequence>
<keyword evidence="1" id="KW-0479">Metal-binding</keyword>
<keyword evidence="1" id="KW-0862">Zinc</keyword>
<dbReference type="AlphaFoldDB" id="A0A843VTQ9"/>
<keyword evidence="1" id="KW-0863">Zinc-finger</keyword>
<dbReference type="InterPro" id="IPR001878">
    <property type="entry name" value="Znf_CCHC"/>
</dbReference>
<reference evidence="4" key="1">
    <citation type="submission" date="2017-07" db="EMBL/GenBank/DDBJ databases">
        <title>Taro Niue Genome Assembly and Annotation.</title>
        <authorList>
            <person name="Atibalentja N."/>
            <person name="Keating K."/>
            <person name="Fields C.J."/>
        </authorList>
    </citation>
    <scope>NUCLEOTIDE SEQUENCE</scope>
    <source>
        <strain evidence="4">Niue_2</strain>
        <tissue evidence="4">Leaf</tissue>
    </source>
</reference>
<feature type="region of interest" description="Disordered" evidence="2">
    <location>
        <begin position="1"/>
        <end position="22"/>
    </location>
</feature>
<dbReference type="OrthoDB" id="3863715at2759"/>
<dbReference type="Proteomes" id="UP000652761">
    <property type="component" value="Unassembled WGS sequence"/>
</dbReference>
<feature type="non-terminal residue" evidence="4">
    <location>
        <position position="1"/>
    </location>
</feature>
<dbReference type="SUPFAM" id="SSF57756">
    <property type="entry name" value="Retrovirus zinc finger-like domains"/>
    <property type="match status" value="1"/>
</dbReference>
<dbReference type="SMART" id="SM00343">
    <property type="entry name" value="ZnF_C2HC"/>
    <property type="match status" value="1"/>
</dbReference>
<protein>
    <recommendedName>
        <fullName evidence="3">CCHC-type domain-containing protein</fullName>
    </recommendedName>
</protein>
<evidence type="ECO:0000259" key="3">
    <source>
        <dbReference type="PROSITE" id="PS50158"/>
    </source>
</evidence>
<dbReference type="Pfam" id="PF00098">
    <property type="entry name" value="zf-CCHC"/>
    <property type="match status" value="1"/>
</dbReference>
<proteinExistence type="predicted"/>
<keyword evidence="5" id="KW-1185">Reference proteome</keyword>
<dbReference type="GO" id="GO:0008270">
    <property type="term" value="F:zinc ion binding"/>
    <property type="evidence" value="ECO:0007669"/>
    <property type="project" value="UniProtKB-KW"/>
</dbReference>